<proteinExistence type="predicted"/>
<dbReference type="HOGENOM" id="CLU_957935_0_0_1"/>
<reference evidence="4" key="2">
    <citation type="submission" date="2012-11" db="EMBL/GenBank/DDBJ databases">
        <authorList>
            <person name="Kuo A."/>
            <person name="Curtis B.A."/>
            <person name="Tanifuji G."/>
            <person name="Burki F."/>
            <person name="Gruber A."/>
            <person name="Irimia M."/>
            <person name="Maruyama S."/>
            <person name="Arias M.C."/>
            <person name="Ball S.G."/>
            <person name="Gile G.H."/>
            <person name="Hirakawa Y."/>
            <person name="Hopkins J.F."/>
            <person name="Rensing S.A."/>
            <person name="Schmutz J."/>
            <person name="Symeonidi A."/>
            <person name="Elias M."/>
            <person name="Eveleigh R.J."/>
            <person name="Herman E.K."/>
            <person name="Klute M.J."/>
            <person name="Nakayama T."/>
            <person name="Obornik M."/>
            <person name="Reyes-Prieto A."/>
            <person name="Armbrust E.V."/>
            <person name="Aves S.J."/>
            <person name="Beiko R.G."/>
            <person name="Coutinho P."/>
            <person name="Dacks J.B."/>
            <person name="Durnford D.G."/>
            <person name="Fast N.M."/>
            <person name="Green B.R."/>
            <person name="Grisdale C."/>
            <person name="Hempe F."/>
            <person name="Henrissat B."/>
            <person name="Hoppner M.P."/>
            <person name="Ishida K.-I."/>
            <person name="Kim E."/>
            <person name="Koreny L."/>
            <person name="Kroth P.G."/>
            <person name="Liu Y."/>
            <person name="Malik S.-B."/>
            <person name="Maier U.G."/>
            <person name="McRose D."/>
            <person name="Mock T."/>
            <person name="Neilson J.A."/>
            <person name="Onodera N.T."/>
            <person name="Poole A.M."/>
            <person name="Pritham E.J."/>
            <person name="Richards T.A."/>
            <person name="Rocap G."/>
            <person name="Roy S.W."/>
            <person name="Sarai C."/>
            <person name="Schaack S."/>
            <person name="Shirato S."/>
            <person name="Slamovits C.H."/>
            <person name="Spencer D.F."/>
            <person name="Suzuki S."/>
            <person name="Worden A.Z."/>
            <person name="Zauner S."/>
            <person name="Barry K."/>
            <person name="Bell C."/>
            <person name="Bharti A.K."/>
            <person name="Crow J.A."/>
            <person name="Grimwood J."/>
            <person name="Kramer R."/>
            <person name="Lindquist E."/>
            <person name="Lucas S."/>
            <person name="Salamov A."/>
            <person name="McFadden G.I."/>
            <person name="Lane C.E."/>
            <person name="Keeling P.J."/>
            <person name="Gray M.W."/>
            <person name="Grigoriev I.V."/>
            <person name="Archibald J.M."/>
        </authorList>
    </citation>
    <scope>NUCLEOTIDE SEQUENCE</scope>
    <source>
        <strain evidence="4">CCMP2712</strain>
    </source>
</reference>
<dbReference type="STRING" id="905079.L1I696"/>
<dbReference type="RefSeq" id="XP_005818360.1">
    <property type="nucleotide sequence ID" value="XM_005818303.1"/>
</dbReference>
<evidence type="ECO:0008006" key="5">
    <source>
        <dbReference type="Google" id="ProtNLM"/>
    </source>
</evidence>
<dbReference type="Gene3D" id="3.40.50.150">
    <property type="entry name" value="Vaccinia Virus protein VP39"/>
    <property type="match status" value="1"/>
</dbReference>
<feature type="chain" id="PRO_5008769642" description="SAM-dependent MTase RsmB/NOP-type domain-containing protein" evidence="1">
    <location>
        <begin position="18"/>
        <end position="291"/>
    </location>
</feature>
<dbReference type="KEGG" id="gtt:GUITHDRAFT_149340"/>
<reference evidence="2 4" key="1">
    <citation type="journal article" date="2012" name="Nature">
        <title>Algal genomes reveal evolutionary mosaicism and the fate of nucleomorphs.</title>
        <authorList>
            <consortium name="DOE Joint Genome Institute"/>
            <person name="Curtis B.A."/>
            <person name="Tanifuji G."/>
            <person name="Burki F."/>
            <person name="Gruber A."/>
            <person name="Irimia M."/>
            <person name="Maruyama S."/>
            <person name="Arias M.C."/>
            <person name="Ball S.G."/>
            <person name="Gile G.H."/>
            <person name="Hirakawa Y."/>
            <person name="Hopkins J.F."/>
            <person name="Kuo A."/>
            <person name="Rensing S.A."/>
            <person name="Schmutz J."/>
            <person name="Symeonidi A."/>
            <person name="Elias M."/>
            <person name="Eveleigh R.J."/>
            <person name="Herman E.K."/>
            <person name="Klute M.J."/>
            <person name="Nakayama T."/>
            <person name="Obornik M."/>
            <person name="Reyes-Prieto A."/>
            <person name="Armbrust E.V."/>
            <person name="Aves S.J."/>
            <person name="Beiko R.G."/>
            <person name="Coutinho P."/>
            <person name="Dacks J.B."/>
            <person name="Durnford D.G."/>
            <person name="Fast N.M."/>
            <person name="Green B.R."/>
            <person name="Grisdale C.J."/>
            <person name="Hempel F."/>
            <person name="Henrissat B."/>
            <person name="Hoppner M.P."/>
            <person name="Ishida K."/>
            <person name="Kim E."/>
            <person name="Koreny L."/>
            <person name="Kroth P.G."/>
            <person name="Liu Y."/>
            <person name="Malik S.B."/>
            <person name="Maier U.G."/>
            <person name="McRose D."/>
            <person name="Mock T."/>
            <person name="Neilson J.A."/>
            <person name="Onodera N.T."/>
            <person name="Poole A.M."/>
            <person name="Pritham E.J."/>
            <person name="Richards T.A."/>
            <person name="Rocap G."/>
            <person name="Roy S.W."/>
            <person name="Sarai C."/>
            <person name="Schaack S."/>
            <person name="Shirato S."/>
            <person name="Slamovits C.H."/>
            <person name="Spencer D.F."/>
            <person name="Suzuki S."/>
            <person name="Worden A.Z."/>
            <person name="Zauner S."/>
            <person name="Barry K."/>
            <person name="Bell C."/>
            <person name="Bharti A.K."/>
            <person name="Crow J.A."/>
            <person name="Grimwood J."/>
            <person name="Kramer R."/>
            <person name="Lindquist E."/>
            <person name="Lucas S."/>
            <person name="Salamov A."/>
            <person name="McFadden G.I."/>
            <person name="Lane C.E."/>
            <person name="Keeling P.J."/>
            <person name="Gray M.W."/>
            <person name="Grigoriev I.V."/>
            <person name="Archibald J.M."/>
        </authorList>
    </citation>
    <scope>NUCLEOTIDE SEQUENCE</scope>
    <source>
        <strain evidence="2 4">CCMP2712</strain>
    </source>
</reference>
<feature type="signal peptide" evidence="1">
    <location>
        <begin position="1"/>
        <end position="17"/>
    </location>
</feature>
<dbReference type="eggNOG" id="ENOG502SGA2">
    <property type="taxonomic scope" value="Eukaryota"/>
</dbReference>
<sequence>MLVCLAALTVVVEDSQAITAGFVGNAIHVNPDSRGAGRARRVRDWAVCSACKLYVLPGDPRASLAAEKLRDQLGECDVVFDAPATCNEASVFFGEDGRMELLREKEKAGAGFRSDLPDVLQNLCSSSTLQRDPLVKSLGKNVGRSLSIVDATGGFGHDSLRMACSGHNVTCLERDPVVYSFLADSRMEAKGGSLHLLNSEAMSWLRAAVEEDVKVDIVYLDPMFPSSKHKSALPKRRMQWLREYLGPSAAATPQAEQEELQQLLDAAKRVAKKVVIKRADDGPVVSNQKRI</sequence>
<dbReference type="SUPFAM" id="SSF53335">
    <property type="entry name" value="S-adenosyl-L-methionine-dependent methyltransferases"/>
    <property type="match status" value="1"/>
</dbReference>
<protein>
    <recommendedName>
        <fullName evidence="5">SAM-dependent MTase RsmB/NOP-type domain-containing protein</fullName>
    </recommendedName>
</protein>
<dbReference type="PANTHER" id="PTHR36112:SF1">
    <property type="entry name" value="RIBOSOMAL RNA SMALL SUBUNIT METHYLTRANSFERASE J"/>
    <property type="match status" value="1"/>
</dbReference>
<keyword evidence="4" id="KW-1185">Reference proteome</keyword>
<name>L1I696_GUITC</name>
<keyword evidence="1" id="KW-0732">Signal</keyword>
<dbReference type="OrthoDB" id="47189at2759"/>
<dbReference type="AlphaFoldDB" id="L1I696"/>
<dbReference type="EMBL" id="JH993291">
    <property type="protein sequence ID" value="EKX31380.1"/>
    <property type="molecule type" value="Genomic_DNA"/>
</dbReference>
<dbReference type="CDD" id="cd02440">
    <property type="entry name" value="AdoMet_MTases"/>
    <property type="match status" value="1"/>
</dbReference>
<dbReference type="EnsemblProtists" id="EKX31380">
    <property type="protein sequence ID" value="EKX31380"/>
    <property type="gene ID" value="GUITHDRAFT_149340"/>
</dbReference>
<accession>L1I696</accession>
<dbReference type="PANTHER" id="PTHR36112">
    <property type="entry name" value="RIBOSOMAL RNA SMALL SUBUNIT METHYLTRANSFERASE J"/>
    <property type="match status" value="1"/>
</dbReference>
<dbReference type="PaxDb" id="55529-EKX31380"/>
<evidence type="ECO:0000256" key="1">
    <source>
        <dbReference type="SAM" id="SignalP"/>
    </source>
</evidence>
<dbReference type="Pfam" id="PF04445">
    <property type="entry name" value="SAM_MT"/>
    <property type="match status" value="1"/>
</dbReference>
<evidence type="ECO:0000313" key="3">
    <source>
        <dbReference type="EnsemblProtists" id="EKX31380"/>
    </source>
</evidence>
<evidence type="ECO:0000313" key="2">
    <source>
        <dbReference type="EMBL" id="EKX31380.1"/>
    </source>
</evidence>
<organism evidence="2">
    <name type="scientific">Guillardia theta (strain CCMP2712)</name>
    <name type="common">Cryptophyte</name>
    <dbReference type="NCBI Taxonomy" id="905079"/>
    <lineage>
        <taxon>Eukaryota</taxon>
        <taxon>Cryptophyceae</taxon>
        <taxon>Pyrenomonadales</taxon>
        <taxon>Geminigeraceae</taxon>
        <taxon>Guillardia</taxon>
    </lineage>
</organism>
<dbReference type="GO" id="GO:0008990">
    <property type="term" value="F:rRNA (guanine-N2-)-methyltransferase activity"/>
    <property type="evidence" value="ECO:0007669"/>
    <property type="project" value="InterPro"/>
</dbReference>
<dbReference type="Proteomes" id="UP000011087">
    <property type="component" value="Unassembled WGS sequence"/>
</dbReference>
<gene>
    <name evidence="2" type="ORF">GUITHDRAFT_149340</name>
</gene>
<reference evidence="3" key="3">
    <citation type="submission" date="2016-03" db="UniProtKB">
        <authorList>
            <consortium name="EnsemblProtists"/>
        </authorList>
    </citation>
    <scope>IDENTIFICATION</scope>
</reference>
<evidence type="ECO:0000313" key="4">
    <source>
        <dbReference type="Proteomes" id="UP000011087"/>
    </source>
</evidence>
<dbReference type="InterPro" id="IPR007536">
    <property type="entry name" value="16SrRNA_methylTrfase_J"/>
</dbReference>
<dbReference type="GeneID" id="17288100"/>
<dbReference type="InterPro" id="IPR029063">
    <property type="entry name" value="SAM-dependent_MTases_sf"/>
</dbReference>